<sequence>MSYDLRFFKRAVHEAVDIDLLGDEEEEGKASYRDQLELLGTAEEVTAILRTIFPEAEFEHFEAYHEGYLMTEDYGVTFFWPESEAVRVLDVAVTGSENAFAVIQTLHERTGWRAADEVEIDFNGDPASGLRYWAGTLDTLRRQVGSNKKWWQFWK</sequence>
<name>A0A6C0NXX9_9BACL</name>
<dbReference type="EMBL" id="CP048286">
    <property type="protein sequence ID" value="QHW31067.1"/>
    <property type="molecule type" value="Genomic_DNA"/>
</dbReference>
<evidence type="ECO:0000313" key="1">
    <source>
        <dbReference type="EMBL" id="QHW31067.1"/>
    </source>
</evidence>
<dbReference type="RefSeq" id="WP_162639876.1">
    <property type="nucleotide sequence ID" value="NZ_CP048286.1"/>
</dbReference>
<proteinExistence type="predicted"/>
<organism evidence="1 2">
    <name type="scientific">Paenibacillus rhizovicinus</name>
    <dbReference type="NCBI Taxonomy" id="2704463"/>
    <lineage>
        <taxon>Bacteria</taxon>
        <taxon>Bacillati</taxon>
        <taxon>Bacillota</taxon>
        <taxon>Bacilli</taxon>
        <taxon>Bacillales</taxon>
        <taxon>Paenibacillaceae</taxon>
        <taxon>Paenibacillus</taxon>
    </lineage>
</organism>
<protein>
    <submittedName>
        <fullName evidence="1">Uncharacterized protein</fullName>
    </submittedName>
</protein>
<evidence type="ECO:0000313" key="2">
    <source>
        <dbReference type="Proteomes" id="UP000479114"/>
    </source>
</evidence>
<dbReference type="KEGG" id="prz:GZH47_09510"/>
<reference evidence="1 2" key="1">
    <citation type="submission" date="2020-02" db="EMBL/GenBank/DDBJ databases">
        <title>Paenibacillus sp. nov., isolated from rhizosphere soil of tomato.</title>
        <authorList>
            <person name="Weon H.-Y."/>
            <person name="Lee S.A."/>
        </authorList>
    </citation>
    <scope>NUCLEOTIDE SEQUENCE [LARGE SCALE GENOMIC DNA]</scope>
    <source>
        <strain evidence="1 2">14171R-81</strain>
    </source>
</reference>
<gene>
    <name evidence="1" type="ORF">GZH47_09510</name>
</gene>
<keyword evidence="2" id="KW-1185">Reference proteome</keyword>
<accession>A0A6C0NXX9</accession>
<dbReference type="Proteomes" id="UP000479114">
    <property type="component" value="Chromosome"/>
</dbReference>
<dbReference type="AlphaFoldDB" id="A0A6C0NXX9"/>